<dbReference type="Pfam" id="PF08592">
    <property type="entry name" value="Anthrone_oxy"/>
    <property type="match status" value="1"/>
</dbReference>
<keyword evidence="1" id="KW-0812">Transmembrane</keyword>
<organism evidence="2 3">
    <name type="scientific">Dissophora globulifera</name>
    <dbReference type="NCBI Taxonomy" id="979702"/>
    <lineage>
        <taxon>Eukaryota</taxon>
        <taxon>Fungi</taxon>
        <taxon>Fungi incertae sedis</taxon>
        <taxon>Mucoromycota</taxon>
        <taxon>Mortierellomycotina</taxon>
        <taxon>Mortierellomycetes</taxon>
        <taxon>Mortierellales</taxon>
        <taxon>Mortierellaceae</taxon>
        <taxon>Dissophora</taxon>
    </lineage>
</organism>
<proteinExistence type="predicted"/>
<dbReference type="Proteomes" id="UP000738325">
    <property type="component" value="Unassembled WGS sequence"/>
</dbReference>
<evidence type="ECO:0000313" key="2">
    <source>
        <dbReference type="EMBL" id="KAG0313939.1"/>
    </source>
</evidence>
<comment type="caution">
    <text evidence="2">The sequence shown here is derived from an EMBL/GenBank/DDBJ whole genome shotgun (WGS) entry which is preliminary data.</text>
</comment>
<feature type="transmembrane region" description="Helical" evidence="1">
    <location>
        <begin position="113"/>
        <end position="133"/>
    </location>
</feature>
<keyword evidence="1" id="KW-1133">Transmembrane helix</keyword>
<evidence type="ECO:0000256" key="1">
    <source>
        <dbReference type="SAM" id="Phobius"/>
    </source>
</evidence>
<sequence>MLSRQQRRHTILAANLSLNTSNMQAQSTGVAQGVDMQQGRQYPQWQVELGLQATADLQHELYCRTHLIGHSMRLLSRYIAALATHQYKVLQVVTVAISTLGASVLFYKSRNPYFLAGAALTAAIASYTSLLLYPINHQLLNIRNHGREDPAVEEMPVRWSTIQSGRMLLSCSAMVTILYGALQGHKLTLW</sequence>
<keyword evidence="1" id="KW-0472">Membrane</keyword>
<dbReference type="EMBL" id="JAAAIP010000658">
    <property type="protein sequence ID" value="KAG0313939.1"/>
    <property type="molecule type" value="Genomic_DNA"/>
</dbReference>
<dbReference type="InterPro" id="IPR013901">
    <property type="entry name" value="Anthrone_oxy"/>
</dbReference>
<evidence type="ECO:0000313" key="3">
    <source>
        <dbReference type="Proteomes" id="UP000738325"/>
    </source>
</evidence>
<accession>A0A9P6RAW9</accession>
<gene>
    <name evidence="2" type="ORF">BGZ99_008470</name>
</gene>
<name>A0A9P6RAW9_9FUNG</name>
<dbReference type="AlphaFoldDB" id="A0A9P6RAW9"/>
<reference evidence="2" key="1">
    <citation type="journal article" date="2020" name="Fungal Divers.">
        <title>Resolving the Mortierellaceae phylogeny through synthesis of multi-gene phylogenetics and phylogenomics.</title>
        <authorList>
            <person name="Vandepol N."/>
            <person name="Liber J."/>
            <person name="Desiro A."/>
            <person name="Na H."/>
            <person name="Kennedy M."/>
            <person name="Barry K."/>
            <person name="Grigoriev I.V."/>
            <person name="Miller A.N."/>
            <person name="O'Donnell K."/>
            <person name="Stajich J.E."/>
            <person name="Bonito G."/>
        </authorList>
    </citation>
    <scope>NUCLEOTIDE SEQUENCE</scope>
    <source>
        <strain evidence="2">REB-010B</strain>
    </source>
</reference>
<protein>
    <submittedName>
        <fullName evidence="2">Uncharacterized protein</fullName>
    </submittedName>
</protein>
<feature type="transmembrane region" description="Helical" evidence="1">
    <location>
        <begin position="87"/>
        <end position="107"/>
    </location>
</feature>
<keyword evidence="3" id="KW-1185">Reference proteome</keyword>